<protein>
    <submittedName>
        <fullName evidence="2">Uncharacterized protein</fullName>
    </submittedName>
</protein>
<feature type="compositionally biased region" description="Low complexity" evidence="1">
    <location>
        <begin position="144"/>
        <end position="161"/>
    </location>
</feature>
<accession>A0A9P7K361</accession>
<sequence length="323" mass="36523">MSVYKAKTPSNDHETLVKQLNALLSALQIPISLLSPTELTPSLLIAILESMLSTRIPQDNNVQTREIRNLQNIKIFLGVLETDVLRMDVGLSSLDPRKLANGGLEECVYVGELLCWVGRQLRYVIHDDPFEPDDLPTIHEHTRSPSTSTTTRQTFTNSNFSIQESNTSIESFRPSTPPPKSTPRKRCIHELPTPSLILSPTLDSSFNLEHGVSDQESPRRNPVRYTGYISPVDEELELLSFERSRSSSIRTTMDDSNDVRLSVPKGKCITHFYLIISVQTQSASTYSLFALRESRAHTLALYQERARLLEELARLENDHLHRS</sequence>
<reference evidence="2" key="2">
    <citation type="submission" date="2021-10" db="EMBL/GenBank/DDBJ databases">
        <title>Phylogenomics reveals ancestral predisposition of the termite-cultivated fungus Termitomyces towards a domesticated lifestyle.</title>
        <authorList>
            <person name="Auxier B."/>
            <person name="Grum-Grzhimaylo A."/>
            <person name="Cardenas M.E."/>
            <person name="Lodge J.D."/>
            <person name="Laessoe T."/>
            <person name="Pedersen O."/>
            <person name="Smith M.E."/>
            <person name="Kuyper T.W."/>
            <person name="Franco-Molano E.A."/>
            <person name="Baroni T.J."/>
            <person name="Aanen D.K."/>
        </authorList>
    </citation>
    <scope>NUCLEOTIDE SEQUENCE</scope>
    <source>
        <strain evidence="2">D49</strain>
    </source>
</reference>
<evidence type="ECO:0000313" key="2">
    <source>
        <dbReference type="EMBL" id="KAG5634590.1"/>
    </source>
</evidence>
<comment type="caution">
    <text evidence="2">The sequence shown here is derived from an EMBL/GenBank/DDBJ whole genome shotgun (WGS) entry which is preliminary data.</text>
</comment>
<dbReference type="AlphaFoldDB" id="A0A9P7K361"/>
<dbReference type="EMBL" id="JABCKI010006347">
    <property type="protein sequence ID" value="KAG5634590.1"/>
    <property type="molecule type" value="Genomic_DNA"/>
</dbReference>
<organism evidence="2 3">
    <name type="scientific">Sphagnurus paluster</name>
    <dbReference type="NCBI Taxonomy" id="117069"/>
    <lineage>
        <taxon>Eukaryota</taxon>
        <taxon>Fungi</taxon>
        <taxon>Dikarya</taxon>
        <taxon>Basidiomycota</taxon>
        <taxon>Agaricomycotina</taxon>
        <taxon>Agaricomycetes</taxon>
        <taxon>Agaricomycetidae</taxon>
        <taxon>Agaricales</taxon>
        <taxon>Tricholomatineae</taxon>
        <taxon>Lyophyllaceae</taxon>
        <taxon>Sphagnurus</taxon>
    </lineage>
</organism>
<dbReference type="Proteomes" id="UP000717328">
    <property type="component" value="Unassembled WGS sequence"/>
</dbReference>
<reference evidence="2" key="1">
    <citation type="submission" date="2021-02" db="EMBL/GenBank/DDBJ databases">
        <authorList>
            <person name="Nieuwenhuis M."/>
            <person name="Van De Peppel L.J.J."/>
        </authorList>
    </citation>
    <scope>NUCLEOTIDE SEQUENCE</scope>
    <source>
        <strain evidence="2">D49</strain>
    </source>
</reference>
<evidence type="ECO:0000313" key="3">
    <source>
        <dbReference type="Proteomes" id="UP000717328"/>
    </source>
</evidence>
<gene>
    <name evidence="2" type="ORF">H0H81_001449</name>
</gene>
<proteinExistence type="predicted"/>
<evidence type="ECO:0000256" key="1">
    <source>
        <dbReference type="SAM" id="MobiDB-lite"/>
    </source>
</evidence>
<keyword evidence="3" id="KW-1185">Reference proteome</keyword>
<name>A0A9P7K361_9AGAR</name>
<dbReference type="OrthoDB" id="2596754at2759"/>
<feature type="region of interest" description="Disordered" evidence="1">
    <location>
        <begin position="135"/>
        <end position="187"/>
    </location>
</feature>